<dbReference type="PANTHER" id="PTHR22602:SF0">
    <property type="entry name" value="TRANSFERASE CAF17, MITOCHONDRIAL-RELATED"/>
    <property type="match status" value="1"/>
</dbReference>
<name>A0A172YG47_9GAMM</name>
<sequence length="316" mass="34657">MSDFILGAPAPLNVHLSRLAVVEVAGKDAERFLQGQISAQVGHADDRFAPYGVFCTPKGRVIANVQLLRAEPERYWLITPTSLSETLRAHLAKYAVFFKTEIRQRDDIGLYGLAGEDKRINEWLEVATLPRRTGEVQRDDQRWLIRAPGEGRVLALGTAPSGAEAATRAIESRWWLEEIRHGVAWLEASQSDAWLPQMINWEALGGISFKKGCYTGQEVVARAHYRGQVKKRLARLAVEGDATIAVGDPVLDRESGKSVGTVVAVEPNEQGGSEMLAVVTLREAPIALSVGSAEAARLELPYAVERLDPETLVAED</sequence>
<dbReference type="InterPro" id="IPR045179">
    <property type="entry name" value="YgfZ/GcvT"/>
</dbReference>
<dbReference type="Proteomes" id="UP000077875">
    <property type="component" value="Chromosome"/>
</dbReference>
<keyword evidence="2" id="KW-1185">Reference proteome</keyword>
<dbReference type="RefSeq" id="WP_064123148.1">
    <property type="nucleotide sequence ID" value="NZ_CP015243.1"/>
</dbReference>
<dbReference type="SUPFAM" id="SSF103025">
    <property type="entry name" value="Folate-binding domain"/>
    <property type="match status" value="1"/>
</dbReference>
<organism evidence="1 2">
    <name type="scientific">Halotalea alkalilenta</name>
    <dbReference type="NCBI Taxonomy" id="376489"/>
    <lineage>
        <taxon>Bacteria</taxon>
        <taxon>Pseudomonadati</taxon>
        <taxon>Pseudomonadota</taxon>
        <taxon>Gammaproteobacteria</taxon>
        <taxon>Oceanospirillales</taxon>
        <taxon>Halomonadaceae</taxon>
        <taxon>Halotalea</taxon>
    </lineage>
</organism>
<dbReference type="InterPro" id="IPR017703">
    <property type="entry name" value="YgfZ/GCV_T_CS"/>
</dbReference>
<reference evidence="1 2" key="1">
    <citation type="submission" date="2016-04" db="EMBL/GenBank/DDBJ databases">
        <title>Complete Genome Sequence of Halotalea alkalilenta IHB B 13600.</title>
        <authorList>
            <person name="Swarnkar M.K."/>
            <person name="Sharma A."/>
            <person name="Kaushal K."/>
            <person name="Soni R."/>
            <person name="Rana S."/>
            <person name="Singh A.K."/>
            <person name="Gulati A."/>
        </authorList>
    </citation>
    <scope>NUCLEOTIDE SEQUENCE [LARGE SCALE GENOMIC DNA]</scope>
    <source>
        <strain evidence="1 2">IHB B 13600</strain>
    </source>
</reference>
<dbReference type="Gene3D" id="2.40.30.160">
    <property type="match status" value="1"/>
</dbReference>
<protein>
    <submittedName>
        <fullName evidence="1">Uncharacterized protein</fullName>
    </submittedName>
</protein>
<dbReference type="KEGG" id="haa:A5892_12865"/>
<dbReference type="Gene3D" id="3.30.70.1400">
    <property type="entry name" value="Aminomethyltransferase beta-barrel domains"/>
    <property type="match status" value="1"/>
</dbReference>
<evidence type="ECO:0000313" key="1">
    <source>
        <dbReference type="EMBL" id="ANF58251.1"/>
    </source>
</evidence>
<proteinExistence type="predicted"/>
<dbReference type="EMBL" id="CP015243">
    <property type="protein sequence ID" value="ANF58251.1"/>
    <property type="molecule type" value="Genomic_DNA"/>
</dbReference>
<accession>A0A172YG47</accession>
<dbReference type="GO" id="GO:0016226">
    <property type="term" value="P:iron-sulfur cluster assembly"/>
    <property type="evidence" value="ECO:0007669"/>
    <property type="project" value="TreeGrafter"/>
</dbReference>
<evidence type="ECO:0000313" key="2">
    <source>
        <dbReference type="Proteomes" id="UP000077875"/>
    </source>
</evidence>
<dbReference type="PANTHER" id="PTHR22602">
    <property type="entry name" value="TRANSFERASE CAF17, MITOCHONDRIAL-RELATED"/>
    <property type="match status" value="1"/>
</dbReference>
<dbReference type="Gene3D" id="3.30.70.1630">
    <property type="match status" value="1"/>
</dbReference>
<gene>
    <name evidence="1" type="ORF">A5892_12865</name>
</gene>
<dbReference type="STRING" id="376489.A5892_12865"/>
<dbReference type="NCBIfam" id="TIGR03317">
    <property type="entry name" value="ygfZ_signature"/>
    <property type="match status" value="1"/>
</dbReference>
<dbReference type="AlphaFoldDB" id="A0A172YG47"/>